<dbReference type="RefSeq" id="WP_015359324.1">
    <property type="nucleotide sequence ID" value="NZ_CP014672.1"/>
</dbReference>
<evidence type="ECO:0000313" key="3">
    <source>
        <dbReference type="Proteomes" id="UP000092971"/>
    </source>
</evidence>
<accession>A0A1B1YE09</accession>
<dbReference type="InterPro" id="IPR010180">
    <property type="entry name" value="CRISPR-assoc_prot_CXXC-CXXC"/>
</dbReference>
<dbReference type="AlphaFoldDB" id="A0A1B1YE09"/>
<feature type="domain" description="CRISPR-associated protein CXXC-CXXC" evidence="1">
    <location>
        <begin position="212"/>
        <end position="271"/>
    </location>
</feature>
<evidence type="ECO:0000259" key="1">
    <source>
        <dbReference type="Pfam" id="PF09706"/>
    </source>
</evidence>
<organism evidence="2 3">
    <name type="scientific">Thermoclostridium stercorarium subsp. thermolacticum DSM 2910</name>
    <dbReference type="NCBI Taxonomy" id="1121336"/>
    <lineage>
        <taxon>Bacteria</taxon>
        <taxon>Bacillati</taxon>
        <taxon>Bacillota</taxon>
        <taxon>Clostridia</taxon>
        <taxon>Eubacteriales</taxon>
        <taxon>Oscillospiraceae</taxon>
        <taxon>Thermoclostridium</taxon>
    </lineage>
</organism>
<dbReference type="OrthoDB" id="5540852at2"/>
<reference evidence="2 3" key="1">
    <citation type="submission" date="2016-02" db="EMBL/GenBank/DDBJ databases">
        <title>Comparison of Clostridium stercorarium subspecies using comparative genomics and transcriptomics.</title>
        <authorList>
            <person name="Schellenberg J."/>
            <person name="Thallinger G."/>
            <person name="Levin D.B."/>
            <person name="Zhang X."/>
            <person name="Alvare G."/>
            <person name="Fristensky B."/>
            <person name="Sparling R."/>
        </authorList>
    </citation>
    <scope>NUCLEOTIDE SEQUENCE [LARGE SCALE GENOMIC DNA]</scope>
    <source>
        <strain evidence="2 3">DSM 2910</strain>
    </source>
</reference>
<protein>
    <submittedName>
        <fullName evidence="2">Type I-B CRISPR-associated protein Cas8b1/Cst1</fullName>
    </submittedName>
</protein>
<dbReference type="Proteomes" id="UP000092971">
    <property type="component" value="Chromosome"/>
</dbReference>
<dbReference type="Pfam" id="PF09706">
    <property type="entry name" value="Cas_CXXC_CXXC"/>
    <property type="match status" value="1"/>
</dbReference>
<dbReference type="NCBIfam" id="TIGR01908">
    <property type="entry name" value="cas_CXXC_CXXC"/>
    <property type="match status" value="1"/>
</dbReference>
<evidence type="ECO:0000313" key="2">
    <source>
        <dbReference type="EMBL" id="ANW98983.1"/>
    </source>
</evidence>
<dbReference type="EMBL" id="CP014672">
    <property type="protein sequence ID" value="ANW98983.1"/>
    <property type="molecule type" value="Genomic_DNA"/>
</dbReference>
<proteinExistence type="predicted"/>
<name>A0A1B1YE09_THEST</name>
<dbReference type="InterPro" id="IPR019121">
    <property type="entry name" value="CRISPR-assoc_CXXC-CXXC_dom"/>
</dbReference>
<sequence length="564" mass="65656">MSSGYITITLKDFLFNAGVVGFIKVLRQEGFNLEDQDIGNTIHVPVSLLENFHENYIKALLNTFQNETLYQSLINQFEHFAGIKPEDIPKEEYKSFIEKLCNKLTSASYKSGYQIIAEKGDDFDVLSRVKMLKTEKDIQKSVSICYELIQYMKKHRETLCMKDIIYTKIIMFWRNVAFFERSNIRKDIKECYYNYFVKPALEYLNRKNKGALQCIQCGNPINASLGMGMSWLNDVGIDMERKRSHFWNFNPDTYICPVCALVYSCVPLGFTVVGGEAIFINNNESIHTLVAEKDIFERGGEKYTTLNQLYYKVLYSFIDDAAQEQTREIQNIQIIRRVSVDTDTGKYVFNTLSKPLLEILKACKSNFKNLINWTFKKDKDTYVNVYQEVANNFFSGRNQYALVHAILQKVFTENLRAPYVRDILQIQRRRMRKFYSEEGGSEAMYISRKEFDAAYNEGLRIRREYANTVTNVKGDNDKNMKINESLRSFVYPLLLALKTKDKAKFNDTMFRFYVGRNESIPKILIEMQQSDEKFQMLGYTFIAGLQGESLNSENAENIVNEEGE</sequence>
<gene>
    <name evidence="2" type="ORF">CSTERTH_08070</name>
</gene>